<protein>
    <submittedName>
        <fullName evidence="1">Uncharacterized protein</fullName>
    </submittedName>
</protein>
<sequence length="155" mass="17938">MTICTCNARTLASEAAIEGLMMQAKKIKCDVFGLTETRRCNPLNAVYETGEELFLGICDSRSVGGVGVLAKHEYGKEHRLFRTTYDLNRTSADKKMWPNTSFDYLRSSRSNMKLRRRRRSRIFLYGPGEILPRRSCLLQGHNWRFQRQGWPKKNA</sequence>
<name>A0ABR1BPW4_NECAM</name>
<keyword evidence="2" id="KW-1185">Reference proteome</keyword>
<proteinExistence type="predicted"/>
<comment type="caution">
    <text evidence="1">The sequence shown here is derived from an EMBL/GenBank/DDBJ whole genome shotgun (WGS) entry which is preliminary data.</text>
</comment>
<gene>
    <name evidence="1" type="primary">Necator_chrI.g1317</name>
    <name evidence="1" type="ORF">RB195_005191</name>
</gene>
<evidence type="ECO:0000313" key="2">
    <source>
        <dbReference type="Proteomes" id="UP001303046"/>
    </source>
</evidence>
<accession>A0ABR1BPW4</accession>
<reference evidence="1 2" key="1">
    <citation type="submission" date="2023-08" db="EMBL/GenBank/DDBJ databases">
        <title>A Necator americanus chromosomal reference genome.</title>
        <authorList>
            <person name="Ilik V."/>
            <person name="Petrzelkova K.J."/>
            <person name="Pardy F."/>
            <person name="Fuh T."/>
            <person name="Niatou-Singa F.S."/>
            <person name="Gouil Q."/>
            <person name="Baker L."/>
            <person name="Ritchie M.E."/>
            <person name="Jex A.R."/>
            <person name="Gazzola D."/>
            <person name="Li H."/>
            <person name="Toshio Fujiwara R."/>
            <person name="Zhan B."/>
            <person name="Aroian R.V."/>
            <person name="Pafco B."/>
            <person name="Schwarz E.M."/>
        </authorList>
    </citation>
    <scope>NUCLEOTIDE SEQUENCE [LARGE SCALE GENOMIC DNA]</scope>
    <source>
        <strain evidence="1 2">Aroian</strain>
        <tissue evidence="1">Whole animal</tissue>
    </source>
</reference>
<dbReference type="Proteomes" id="UP001303046">
    <property type="component" value="Unassembled WGS sequence"/>
</dbReference>
<organism evidence="1 2">
    <name type="scientific">Necator americanus</name>
    <name type="common">Human hookworm</name>
    <dbReference type="NCBI Taxonomy" id="51031"/>
    <lineage>
        <taxon>Eukaryota</taxon>
        <taxon>Metazoa</taxon>
        <taxon>Ecdysozoa</taxon>
        <taxon>Nematoda</taxon>
        <taxon>Chromadorea</taxon>
        <taxon>Rhabditida</taxon>
        <taxon>Rhabditina</taxon>
        <taxon>Rhabditomorpha</taxon>
        <taxon>Strongyloidea</taxon>
        <taxon>Ancylostomatidae</taxon>
        <taxon>Bunostominae</taxon>
        <taxon>Necator</taxon>
    </lineage>
</organism>
<evidence type="ECO:0000313" key="1">
    <source>
        <dbReference type="EMBL" id="KAK6727347.1"/>
    </source>
</evidence>
<dbReference type="EMBL" id="JAVFWL010000001">
    <property type="protein sequence ID" value="KAK6727347.1"/>
    <property type="molecule type" value="Genomic_DNA"/>
</dbReference>